<keyword evidence="2" id="KW-0436">Ligase</keyword>
<accession>A0A508AF85</accession>
<dbReference type="GO" id="GO:0016740">
    <property type="term" value="F:transferase activity"/>
    <property type="evidence" value="ECO:0007669"/>
    <property type="project" value="UniProtKB-KW"/>
</dbReference>
<proteinExistence type="predicted"/>
<keyword evidence="3" id="KW-1185">Reference proteome</keyword>
<protein>
    <submittedName>
        <fullName evidence="2">Glutamine amidotransferase</fullName>
        <ecNumber evidence="2">6.3.5.2</ecNumber>
    </submittedName>
</protein>
<gene>
    <name evidence="2" type="ORF">FKV25_05695</name>
</gene>
<reference evidence="2 3" key="1">
    <citation type="submission" date="2019-06" db="EMBL/GenBank/DDBJ databases">
        <title>Lysobacter alkalisoli sp. nov. isolated from saline soil.</title>
        <authorList>
            <person name="Sun J.-Q."/>
            <person name="Xu L."/>
        </authorList>
    </citation>
    <scope>NUCLEOTIDE SEQUENCE [LARGE SCALE GENOMIC DNA]</scope>
    <source>
        <strain evidence="2 3">JCM 31130</strain>
    </source>
</reference>
<dbReference type="InterPro" id="IPR017926">
    <property type="entry name" value="GATASE"/>
</dbReference>
<dbReference type="FunFam" id="3.40.50.880:FF:000033">
    <property type="entry name" value="Glutamine amidotransferase class-I"/>
    <property type="match status" value="1"/>
</dbReference>
<dbReference type="Proteomes" id="UP000318212">
    <property type="component" value="Unassembled WGS sequence"/>
</dbReference>
<dbReference type="AlphaFoldDB" id="A0A508AF85"/>
<evidence type="ECO:0000313" key="3">
    <source>
        <dbReference type="Proteomes" id="UP000318212"/>
    </source>
</evidence>
<evidence type="ECO:0000313" key="2">
    <source>
        <dbReference type="EMBL" id="TQD47583.1"/>
    </source>
</evidence>
<dbReference type="PANTHER" id="PTHR42695">
    <property type="entry name" value="GLUTAMINE AMIDOTRANSFERASE YLR126C-RELATED"/>
    <property type="match status" value="1"/>
</dbReference>
<evidence type="ECO:0000259" key="1">
    <source>
        <dbReference type="Pfam" id="PF00117"/>
    </source>
</evidence>
<comment type="caution">
    <text evidence="2">The sequence shown here is derived from an EMBL/GenBank/DDBJ whole genome shotgun (WGS) entry which is preliminary data.</text>
</comment>
<dbReference type="PANTHER" id="PTHR42695:SF5">
    <property type="entry name" value="GLUTAMINE AMIDOTRANSFERASE YLR126C-RELATED"/>
    <property type="match status" value="1"/>
</dbReference>
<dbReference type="OrthoDB" id="9813383at2"/>
<dbReference type="EMBL" id="VICE01000054">
    <property type="protein sequence ID" value="TQD47583.1"/>
    <property type="molecule type" value="Genomic_DNA"/>
</dbReference>
<sequence length="284" mass="31980">MECRPKQRLSAAGAGFGIVRWPPGPAALPALPSMPRIQVFQHVAAEPLGTLDPLIRRRGHRIRFSNFEREPDLQPDMARYRGLVVLGGPMNVEEKDRRPHLLAELRAIEQMLKLGRPVLGICLGAQLLAHVLGAPIRRHPVPEVGWHPLATTDDGRRDPVLAPLGEQAPVFQWHRYSFQVPDGAVHLARSPLCEPQAFRWGENAYGFQFHLEMDEALIERWLANPRYLDELRACGHAADAADIRAQTRQHIAAMQASSEAVFNRFLDLVGRPRRKLTLPSREFT</sequence>
<organism evidence="2 3">
    <name type="scientific">Marilutibacter aestuarii</name>
    <dbReference type="NCBI Taxonomy" id="1706195"/>
    <lineage>
        <taxon>Bacteria</taxon>
        <taxon>Pseudomonadati</taxon>
        <taxon>Pseudomonadota</taxon>
        <taxon>Gammaproteobacteria</taxon>
        <taxon>Lysobacterales</taxon>
        <taxon>Lysobacteraceae</taxon>
        <taxon>Marilutibacter</taxon>
    </lineage>
</organism>
<dbReference type="PROSITE" id="PS51273">
    <property type="entry name" value="GATASE_TYPE_1"/>
    <property type="match status" value="1"/>
</dbReference>
<name>A0A508AF85_9GAMM</name>
<dbReference type="CDD" id="cd01741">
    <property type="entry name" value="GATase1_1"/>
    <property type="match status" value="1"/>
</dbReference>
<keyword evidence="2" id="KW-0808">Transferase</keyword>
<dbReference type="Gene3D" id="3.40.50.880">
    <property type="match status" value="1"/>
</dbReference>
<feature type="domain" description="Glutamine amidotransferase" evidence="1">
    <location>
        <begin position="76"/>
        <end position="213"/>
    </location>
</feature>
<dbReference type="EC" id="6.3.5.2" evidence="2"/>
<keyword evidence="2" id="KW-0315">Glutamine amidotransferase</keyword>
<dbReference type="SUPFAM" id="SSF52317">
    <property type="entry name" value="Class I glutamine amidotransferase-like"/>
    <property type="match status" value="1"/>
</dbReference>
<dbReference type="Pfam" id="PF00117">
    <property type="entry name" value="GATase"/>
    <property type="match status" value="1"/>
</dbReference>
<dbReference type="GO" id="GO:0003922">
    <property type="term" value="F:GMP synthase (glutamine-hydrolyzing) activity"/>
    <property type="evidence" value="ECO:0007669"/>
    <property type="project" value="UniProtKB-EC"/>
</dbReference>
<dbReference type="InterPro" id="IPR044992">
    <property type="entry name" value="ChyE-like"/>
</dbReference>
<dbReference type="InterPro" id="IPR029062">
    <property type="entry name" value="Class_I_gatase-like"/>
</dbReference>
<dbReference type="GO" id="GO:0005829">
    <property type="term" value="C:cytosol"/>
    <property type="evidence" value="ECO:0007669"/>
    <property type="project" value="TreeGrafter"/>
</dbReference>